<evidence type="ECO:0000259" key="1">
    <source>
        <dbReference type="PROSITE" id="PS50011"/>
    </source>
</evidence>
<evidence type="ECO:0000313" key="2">
    <source>
        <dbReference type="EMBL" id="PKU61992.1"/>
    </source>
</evidence>
<accession>A0A2I0VEZ4</accession>
<dbReference type="PANTHER" id="PTHR48008">
    <property type="entry name" value="LEUCINE-RICH REPEAT RECEPTOR-LIKE PROTEIN KINASE IMK3-RELATED"/>
    <property type="match status" value="1"/>
</dbReference>
<dbReference type="SMART" id="SM00220">
    <property type="entry name" value="S_TKc"/>
    <property type="match status" value="1"/>
</dbReference>
<gene>
    <name evidence="2" type="primary">IMK3</name>
    <name evidence="2" type="ORF">MA16_Dca026057</name>
</gene>
<keyword evidence="2" id="KW-0675">Receptor</keyword>
<keyword evidence="2" id="KW-0808">Transferase</keyword>
<dbReference type="InterPro" id="IPR000719">
    <property type="entry name" value="Prot_kinase_dom"/>
</dbReference>
<feature type="domain" description="Protein kinase" evidence="1">
    <location>
        <begin position="1"/>
        <end position="217"/>
    </location>
</feature>
<dbReference type="Pfam" id="PF07714">
    <property type="entry name" value="PK_Tyr_Ser-Thr"/>
    <property type="match status" value="1"/>
</dbReference>
<keyword evidence="3" id="KW-1185">Reference proteome</keyword>
<dbReference type="AlphaFoldDB" id="A0A2I0VEZ4"/>
<dbReference type="InterPro" id="IPR001245">
    <property type="entry name" value="Ser-Thr/Tyr_kinase_cat_dom"/>
</dbReference>
<reference evidence="2 3" key="1">
    <citation type="journal article" date="2016" name="Sci. Rep.">
        <title>The Dendrobium catenatum Lindl. genome sequence provides insights into polysaccharide synthase, floral development and adaptive evolution.</title>
        <authorList>
            <person name="Zhang G.Q."/>
            <person name="Xu Q."/>
            <person name="Bian C."/>
            <person name="Tsai W.C."/>
            <person name="Yeh C.M."/>
            <person name="Liu K.W."/>
            <person name="Yoshida K."/>
            <person name="Zhang L.S."/>
            <person name="Chang S.B."/>
            <person name="Chen F."/>
            <person name="Shi Y."/>
            <person name="Su Y.Y."/>
            <person name="Zhang Y.Q."/>
            <person name="Chen L.J."/>
            <person name="Yin Y."/>
            <person name="Lin M."/>
            <person name="Huang H."/>
            <person name="Deng H."/>
            <person name="Wang Z.W."/>
            <person name="Zhu S.L."/>
            <person name="Zhao X."/>
            <person name="Deng C."/>
            <person name="Niu S.C."/>
            <person name="Huang J."/>
            <person name="Wang M."/>
            <person name="Liu G.H."/>
            <person name="Yang H.J."/>
            <person name="Xiao X.J."/>
            <person name="Hsiao Y.Y."/>
            <person name="Wu W.L."/>
            <person name="Chen Y.Y."/>
            <person name="Mitsuda N."/>
            <person name="Ohme-Takagi M."/>
            <person name="Luo Y.B."/>
            <person name="Van de Peer Y."/>
            <person name="Liu Z.J."/>
        </authorList>
    </citation>
    <scope>NUCLEOTIDE SEQUENCE [LARGE SCALE GENOMIC DNA]</scope>
    <source>
        <tissue evidence="2">The whole plant</tissue>
    </source>
</reference>
<dbReference type="SUPFAM" id="SSF56112">
    <property type="entry name" value="Protein kinase-like (PK-like)"/>
    <property type="match status" value="1"/>
</dbReference>
<name>A0A2I0VEZ4_9ASPA</name>
<dbReference type="InterPro" id="IPR011009">
    <property type="entry name" value="Kinase-like_dom_sf"/>
</dbReference>
<dbReference type="PANTHER" id="PTHR48008:SF6">
    <property type="entry name" value="LEUCINE-RICH REPEAT RECEPTOR-LIKE PROTEIN KINASE IMK3-RELATED"/>
    <property type="match status" value="1"/>
</dbReference>
<dbReference type="Proteomes" id="UP000233837">
    <property type="component" value="Unassembled WGS sequence"/>
</dbReference>
<dbReference type="InterPro" id="IPR052451">
    <property type="entry name" value="Ser/Thr_kinase-like"/>
</dbReference>
<evidence type="ECO:0000313" key="3">
    <source>
        <dbReference type="Proteomes" id="UP000233837"/>
    </source>
</evidence>
<sequence>MMGKSTVTMYKETSKDGNLVAVKRLSTYTYYLGSKGEKLLFFDFMTNGSLAAFLLSRGSDTPIDLPTRMSIAMGTVRGLSHLHNNVNINHGNLTGSNSLLDDNYKTKIADYDVSRLMTAATNSNVIATAGALGFRALELSKLKKASTNTNVYSLGVIMLELITRKWSEDTVNGADLPQWLASIVNDAARNAGDELLNTLKAGVALCGSLTSDEARGP</sequence>
<reference evidence="2 3" key="2">
    <citation type="journal article" date="2017" name="Nature">
        <title>The Apostasia genome and the evolution of orchids.</title>
        <authorList>
            <person name="Zhang G.Q."/>
            <person name="Liu K.W."/>
            <person name="Li Z."/>
            <person name="Lohaus R."/>
            <person name="Hsiao Y.Y."/>
            <person name="Niu S.C."/>
            <person name="Wang J.Y."/>
            <person name="Lin Y.C."/>
            <person name="Xu Q."/>
            <person name="Chen L.J."/>
            <person name="Yoshida K."/>
            <person name="Fujiwara S."/>
            <person name="Wang Z.W."/>
            <person name="Zhang Y.Q."/>
            <person name="Mitsuda N."/>
            <person name="Wang M."/>
            <person name="Liu G.H."/>
            <person name="Pecoraro L."/>
            <person name="Huang H.X."/>
            <person name="Xiao X.J."/>
            <person name="Lin M."/>
            <person name="Wu X.Y."/>
            <person name="Wu W.L."/>
            <person name="Chen Y.Y."/>
            <person name="Chang S.B."/>
            <person name="Sakamoto S."/>
            <person name="Ohme-Takagi M."/>
            <person name="Yagi M."/>
            <person name="Zeng S.J."/>
            <person name="Shen C.Y."/>
            <person name="Yeh C.M."/>
            <person name="Luo Y.B."/>
            <person name="Tsai W.C."/>
            <person name="Van de Peer Y."/>
            <person name="Liu Z.J."/>
        </authorList>
    </citation>
    <scope>NUCLEOTIDE SEQUENCE [LARGE SCALE GENOMIC DNA]</scope>
    <source>
        <tissue evidence="2">The whole plant</tissue>
    </source>
</reference>
<dbReference type="PROSITE" id="PS50011">
    <property type="entry name" value="PROTEIN_KINASE_DOM"/>
    <property type="match status" value="1"/>
</dbReference>
<dbReference type="EMBL" id="KZ503709">
    <property type="protein sequence ID" value="PKU61992.1"/>
    <property type="molecule type" value="Genomic_DNA"/>
</dbReference>
<protein>
    <submittedName>
        <fullName evidence="2">Putative leucine-rich repeat receptor-like protein kinase IMK3</fullName>
    </submittedName>
</protein>
<proteinExistence type="predicted"/>
<dbReference type="GO" id="GO:0005524">
    <property type="term" value="F:ATP binding"/>
    <property type="evidence" value="ECO:0007669"/>
    <property type="project" value="InterPro"/>
</dbReference>
<dbReference type="GO" id="GO:0004672">
    <property type="term" value="F:protein kinase activity"/>
    <property type="evidence" value="ECO:0007669"/>
    <property type="project" value="InterPro"/>
</dbReference>
<dbReference type="Gene3D" id="1.10.510.10">
    <property type="entry name" value="Transferase(Phosphotransferase) domain 1"/>
    <property type="match status" value="1"/>
</dbReference>
<organism evidence="2 3">
    <name type="scientific">Dendrobium catenatum</name>
    <dbReference type="NCBI Taxonomy" id="906689"/>
    <lineage>
        <taxon>Eukaryota</taxon>
        <taxon>Viridiplantae</taxon>
        <taxon>Streptophyta</taxon>
        <taxon>Embryophyta</taxon>
        <taxon>Tracheophyta</taxon>
        <taxon>Spermatophyta</taxon>
        <taxon>Magnoliopsida</taxon>
        <taxon>Liliopsida</taxon>
        <taxon>Asparagales</taxon>
        <taxon>Orchidaceae</taxon>
        <taxon>Epidendroideae</taxon>
        <taxon>Malaxideae</taxon>
        <taxon>Dendrobiinae</taxon>
        <taxon>Dendrobium</taxon>
    </lineage>
</organism>
<keyword evidence="2" id="KW-0418">Kinase</keyword>